<comment type="caution">
    <text evidence="2">The sequence shown here is derived from an EMBL/GenBank/DDBJ whole genome shotgun (WGS) entry which is preliminary data.</text>
</comment>
<feature type="transmembrane region" description="Helical" evidence="1">
    <location>
        <begin position="31"/>
        <end position="54"/>
    </location>
</feature>
<evidence type="ECO:0000256" key="1">
    <source>
        <dbReference type="SAM" id="Phobius"/>
    </source>
</evidence>
<dbReference type="Proteomes" id="UP001430953">
    <property type="component" value="Unassembled WGS sequence"/>
</dbReference>
<organism evidence="2 3">
    <name type="scientific">Cardiocondyla obscurior</name>
    <dbReference type="NCBI Taxonomy" id="286306"/>
    <lineage>
        <taxon>Eukaryota</taxon>
        <taxon>Metazoa</taxon>
        <taxon>Ecdysozoa</taxon>
        <taxon>Arthropoda</taxon>
        <taxon>Hexapoda</taxon>
        <taxon>Insecta</taxon>
        <taxon>Pterygota</taxon>
        <taxon>Neoptera</taxon>
        <taxon>Endopterygota</taxon>
        <taxon>Hymenoptera</taxon>
        <taxon>Apocrita</taxon>
        <taxon>Aculeata</taxon>
        <taxon>Formicoidea</taxon>
        <taxon>Formicidae</taxon>
        <taxon>Myrmicinae</taxon>
        <taxon>Cardiocondyla</taxon>
    </lineage>
</organism>
<dbReference type="EMBL" id="JADYXP020000020">
    <property type="protein sequence ID" value="KAL0104241.1"/>
    <property type="molecule type" value="Genomic_DNA"/>
</dbReference>
<sequence length="65" mass="7852">MHRRPTWVPRAKLMRYVNCLSNLLPSCVYKYINILYIYVCTHICVRVCGVLRALRARKNWLVKER</sequence>
<evidence type="ECO:0000313" key="3">
    <source>
        <dbReference type="Proteomes" id="UP001430953"/>
    </source>
</evidence>
<protein>
    <submittedName>
        <fullName evidence="2">Uncharacterized protein</fullName>
    </submittedName>
</protein>
<keyword evidence="1" id="KW-0472">Membrane</keyword>
<dbReference type="AlphaFoldDB" id="A0AAW2EKJ1"/>
<keyword evidence="1" id="KW-1133">Transmembrane helix</keyword>
<evidence type="ECO:0000313" key="2">
    <source>
        <dbReference type="EMBL" id="KAL0104241.1"/>
    </source>
</evidence>
<proteinExistence type="predicted"/>
<keyword evidence="1" id="KW-0812">Transmembrane</keyword>
<reference evidence="2 3" key="1">
    <citation type="submission" date="2023-03" db="EMBL/GenBank/DDBJ databases">
        <title>High recombination rates correlate with genetic variation in Cardiocondyla obscurior ants.</title>
        <authorList>
            <person name="Errbii M."/>
        </authorList>
    </citation>
    <scope>NUCLEOTIDE SEQUENCE [LARGE SCALE GENOMIC DNA]</scope>
    <source>
        <strain evidence="2">Alpha-2009</strain>
        <tissue evidence="2">Whole body</tissue>
    </source>
</reference>
<keyword evidence="3" id="KW-1185">Reference proteome</keyword>
<gene>
    <name evidence="2" type="ORF">PUN28_017159</name>
</gene>
<accession>A0AAW2EKJ1</accession>
<name>A0AAW2EKJ1_9HYME</name>